<protein>
    <submittedName>
        <fullName evidence="1">Uncharacterized protein</fullName>
    </submittedName>
</protein>
<evidence type="ECO:0000313" key="1">
    <source>
        <dbReference type="EMBL" id="QJA71806.1"/>
    </source>
</evidence>
<accession>A0A6M3JPH9</accession>
<organism evidence="1">
    <name type="scientific">viral metagenome</name>
    <dbReference type="NCBI Taxonomy" id="1070528"/>
    <lineage>
        <taxon>unclassified sequences</taxon>
        <taxon>metagenomes</taxon>
        <taxon>organismal metagenomes</taxon>
    </lineage>
</organism>
<gene>
    <name evidence="1" type="ORF">MM415A03030_0004</name>
</gene>
<dbReference type="EMBL" id="MT141901">
    <property type="protein sequence ID" value="QJA71806.1"/>
    <property type="molecule type" value="Genomic_DNA"/>
</dbReference>
<proteinExistence type="predicted"/>
<name>A0A6M3JPH9_9ZZZZ</name>
<dbReference type="AlphaFoldDB" id="A0A6M3JPH9"/>
<reference evidence="1" key="1">
    <citation type="submission" date="2020-03" db="EMBL/GenBank/DDBJ databases">
        <title>The deep terrestrial virosphere.</title>
        <authorList>
            <person name="Holmfeldt K."/>
            <person name="Nilsson E."/>
            <person name="Simone D."/>
            <person name="Lopez-Fernandez M."/>
            <person name="Wu X."/>
            <person name="de Brujin I."/>
            <person name="Lundin D."/>
            <person name="Andersson A."/>
            <person name="Bertilsson S."/>
            <person name="Dopson M."/>
        </authorList>
    </citation>
    <scope>NUCLEOTIDE SEQUENCE</scope>
    <source>
        <strain evidence="1">MM415A03030</strain>
    </source>
</reference>
<sequence length="60" mass="6803">MVSTAGVGMMKLLGEIEQTPEQKIMLLYSLINCQIEQLKIKIRDIEINLAKIVSIMENLL</sequence>